<dbReference type="EMBL" id="LIAE01007324">
    <property type="protein sequence ID" value="PAV80026.1"/>
    <property type="molecule type" value="Genomic_DNA"/>
</dbReference>
<dbReference type="Proteomes" id="UP000218231">
    <property type="component" value="Unassembled WGS sequence"/>
</dbReference>
<evidence type="ECO:0000256" key="1">
    <source>
        <dbReference type="SAM" id="MobiDB-lite"/>
    </source>
</evidence>
<feature type="region of interest" description="Disordered" evidence="1">
    <location>
        <begin position="1"/>
        <end position="63"/>
    </location>
</feature>
<feature type="region of interest" description="Disordered" evidence="1">
    <location>
        <begin position="202"/>
        <end position="241"/>
    </location>
</feature>
<proteinExistence type="predicted"/>
<evidence type="ECO:0000313" key="3">
    <source>
        <dbReference type="Proteomes" id="UP000218231"/>
    </source>
</evidence>
<name>A0A2A2L195_9BILA</name>
<feature type="compositionally biased region" description="Basic and acidic residues" evidence="1">
    <location>
        <begin position="202"/>
        <end position="222"/>
    </location>
</feature>
<dbReference type="AlphaFoldDB" id="A0A2A2L195"/>
<keyword evidence="3" id="KW-1185">Reference proteome</keyword>
<accession>A0A2A2L195</accession>
<comment type="caution">
    <text evidence="2">The sequence shown here is derived from an EMBL/GenBank/DDBJ whole genome shotgun (WGS) entry which is preliminary data.</text>
</comment>
<sequence>MSAARFRAYSRSLASYSSVGSARSSYASSYGSYASSYATPSSYSSSYQPRSHSRYKRHKKPTDTKTMVMSEYLGWNNRRPAAGSRDKFDREIIAAGPVTQNYENYVKNIFNPYNRLGTKDKDQIARDHGFSASTMLRMERQLGKHALDDSYDESHYFTKTPLEGIYEEIGLKTNQNSVYRHFPVYKPKSSSEYFAASYEVEREKRRKQEEKELEEMMGRKGEDSDDEGYAESKETRNPRISGYNTISYNTYNTYGGGSFNSGPDYNAHQYKGSYSSYKDRADEEYEKNNRKMLIDYQRFDRINEEEEKRDDFGYKDYFHSPLSPYLYQSHPYIRTQDSRIVGSNFVQVTSRPKDRFLEKIDQTLAAIRAEPRYI</sequence>
<dbReference type="OrthoDB" id="5833420at2759"/>
<evidence type="ECO:0000313" key="2">
    <source>
        <dbReference type="EMBL" id="PAV80026.1"/>
    </source>
</evidence>
<feature type="compositionally biased region" description="Basic residues" evidence="1">
    <location>
        <begin position="51"/>
        <end position="60"/>
    </location>
</feature>
<protein>
    <submittedName>
        <fullName evidence="2">Uncharacterized protein</fullName>
    </submittedName>
</protein>
<feature type="compositionally biased region" description="Low complexity" evidence="1">
    <location>
        <begin position="1"/>
        <end position="50"/>
    </location>
</feature>
<gene>
    <name evidence="2" type="ORF">WR25_23003</name>
</gene>
<reference evidence="2 3" key="1">
    <citation type="journal article" date="2017" name="Curr. Biol.">
        <title>Genome architecture and evolution of a unichromosomal asexual nematode.</title>
        <authorList>
            <person name="Fradin H."/>
            <person name="Zegar C."/>
            <person name="Gutwein M."/>
            <person name="Lucas J."/>
            <person name="Kovtun M."/>
            <person name="Corcoran D."/>
            <person name="Baugh L.R."/>
            <person name="Kiontke K."/>
            <person name="Gunsalus K."/>
            <person name="Fitch D.H."/>
            <person name="Piano F."/>
        </authorList>
    </citation>
    <scope>NUCLEOTIDE SEQUENCE [LARGE SCALE GENOMIC DNA]</scope>
    <source>
        <strain evidence="2">PF1309</strain>
    </source>
</reference>
<organism evidence="2 3">
    <name type="scientific">Diploscapter pachys</name>
    <dbReference type="NCBI Taxonomy" id="2018661"/>
    <lineage>
        <taxon>Eukaryota</taxon>
        <taxon>Metazoa</taxon>
        <taxon>Ecdysozoa</taxon>
        <taxon>Nematoda</taxon>
        <taxon>Chromadorea</taxon>
        <taxon>Rhabditida</taxon>
        <taxon>Rhabditina</taxon>
        <taxon>Rhabditomorpha</taxon>
        <taxon>Rhabditoidea</taxon>
        <taxon>Rhabditidae</taxon>
        <taxon>Diploscapter</taxon>
    </lineage>
</organism>